<name>A0A1D1V3V5_RAMVA</name>
<dbReference type="GO" id="GO:0006777">
    <property type="term" value="P:Mo-molybdopterin cofactor biosynthetic process"/>
    <property type="evidence" value="ECO:0007669"/>
    <property type="project" value="UniProtKB-KW"/>
</dbReference>
<dbReference type="InterPro" id="IPR036873">
    <property type="entry name" value="Rhodanese-like_dom_sf"/>
</dbReference>
<dbReference type="InterPro" id="IPR035985">
    <property type="entry name" value="Ubiquitin-activating_enz"/>
</dbReference>
<keyword evidence="9" id="KW-0067">ATP-binding</keyword>
<keyword evidence="4" id="KW-0808">Transferase</keyword>
<dbReference type="Pfam" id="PF00581">
    <property type="entry name" value="Rhodanese"/>
    <property type="match status" value="1"/>
</dbReference>
<reference evidence="13 14" key="1">
    <citation type="journal article" date="2016" name="Nat. Commun.">
        <title>Extremotolerant tardigrade genome and improved radiotolerance of human cultured cells by tardigrade-unique protein.</title>
        <authorList>
            <person name="Hashimoto T."/>
            <person name="Horikawa D.D."/>
            <person name="Saito Y."/>
            <person name="Kuwahara H."/>
            <person name="Kozuka-Hata H."/>
            <person name="Shin-I T."/>
            <person name="Minakuchi Y."/>
            <person name="Ohishi K."/>
            <person name="Motoyama A."/>
            <person name="Aizu T."/>
            <person name="Enomoto A."/>
            <person name="Kondo K."/>
            <person name="Tanaka S."/>
            <person name="Hara Y."/>
            <person name="Koshikawa S."/>
            <person name="Sagara H."/>
            <person name="Miura T."/>
            <person name="Yokobori S."/>
            <person name="Miyagawa K."/>
            <person name="Suzuki Y."/>
            <person name="Kubo T."/>
            <person name="Oyama M."/>
            <person name="Kohara Y."/>
            <person name="Fujiyama A."/>
            <person name="Arakawa K."/>
            <person name="Katayama T."/>
            <person name="Toyoda A."/>
            <person name="Kunieda T."/>
        </authorList>
    </citation>
    <scope>NUCLEOTIDE SEQUENCE [LARGE SCALE GENOMIC DNA]</scope>
    <source>
        <strain evidence="13 14">YOKOZUNA-1</strain>
    </source>
</reference>
<evidence type="ECO:0000256" key="3">
    <source>
        <dbReference type="ARBA" id="ARBA00022490"/>
    </source>
</evidence>
<dbReference type="SMART" id="SM00450">
    <property type="entry name" value="RHOD"/>
    <property type="match status" value="1"/>
</dbReference>
<dbReference type="GO" id="GO:0005829">
    <property type="term" value="C:cytosol"/>
    <property type="evidence" value="ECO:0007669"/>
    <property type="project" value="UniProtKB-SubCell"/>
</dbReference>
<evidence type="ECO:0000256" key="9">
    <source>
        <dbReference type="ARBA" id="ARBA00022840"/>
    </source>
</evidence>
<organism evidence="13 14">
    <name type="scientific">Ramazzottius varieornatus</name>
    <name type="common">Water bear</name>
    <name type="synonym">Tardigrade</name>
    <dbReference type="NCBI Taxonomy" id="947166"/>
    <lineage>
        <taxon>Eukaryota</taxon>
        <taxon>Metazoa</taxon>
        <taxon>Ecdysozoa</taxon>
        <taxon>Tardigrada</taxon>
        <taxon>Eutardigrada</taxon>
        <taxon>Parachela</taxon>
        <taxon>Hypsibioidea</taxon>
        <taxon>Ramazzottiidae</taxon>
        <taxon>Ramazzottius</taxon>
    </lineage>
</organism>
<keyword evidence="3" id="KW-0963">Cytoplasm</keyword>
<keyword evidence="11" id="KW-0511">Multifunctional enzyme</keyword>
<dbReference type="FunFam" id="3.40.50.720:FF:000080">
    <property type="entry name" value="Thiazole biosynthesis adenylyltransferase ThiF"/>
    <property type="match status" value="1"/>
</dbReference>
<dbReference type="Pfam" id="PF00899">
    <property type="entry name" value="ThiF"/>
    <property type="match status" value="1"/>
</dbReference>
<dbReference type="InterPro" id="IPR000594">
    <property type="entry name" value="ThiF_NAD_FAD-bd"/>
</dbReference>
<dbReference type="Proteomes" id="UP000186922">
    <property type="component" value="Unassembled WGS sequence"/>
</dbReference>
<comment type="subcellular location">
    <subcellularLocation>
        <location evidence="1">Cytoplasm</location>
        <location evidence="1">Cytosol</location>
    </subcellularLocation>
</comment>
<dbReference type="Gene3D" id="3.40.50.720">
    <property type="entry name" value="NAD(P)-binding Rossmann-like Domain"/>
    <property type="match status" value="1"/>
</dbReference>
<dbReference type="GO" id="GO:0016779">
    <property type="term" value="F:nucleotidyltransferase activity"/>
    <property type="evidence" value="ECO:0007669"/>
    <property type="project" value="TreeGrafter"/>
</dbReference>
<evidence type="ECO:0000259" key="12">
    <source>
        <dbReference type="PROSITE" id="PS50206"/>
    </source>
</evidence>
<dbReference type="PANTHER" id="PTHR10953">
    <property type="entry name" value="UBIQUITIN-ACTIVATING ENZYME E1"/>
    <property type="match status" value="1"/>
</dbReference>
<dbReference type="GO" id="GO:0004792">
    <property type="term" value="F:thiosulfate-cyanide sulfurtransferase activity"/>
    <property type="evidence" value="ECO:0007669"/>
    <property type="project" value="TreeGrafter"/>
</dbReference>
<dbReference type="GO" id="GO:0002143">
    <property type="term" value="P:tRNA wobble position uridine thiolation"/>
    <property type="evidence" value="ECO:0007669"/>
    <property type="project" value="TreeGrafter"/>
</dbReference>
<dbReference type="GO" id="GO:0042292">
    <property type="term" value="F:URM1 activating enzyme activity"/>
    <property type="evidence" value="ECO:0007669"/>
    <property type="project" value="TreeGrafter"/>
</dbReference>
<dbReference type="SUPFAM" id="SSF69572">
    <property type="entry name" value="Activating enzymes of the ubiquitin-like proteins"/>
    <property type="match status" value="1"/>
</dbReference>
<dbReference type="EMBL" id="BDGG01000003">
    <property type="protein sequence ID" value="GAU96449.1"/>
    <property type="molecule type" value="Genomic_DNA"/>
</dbReference>
<dbReference type="Gene3D" id="3.40.250.10">
    <property type="entry name" value="Rhodanese-like domain"/>
    <property type="match status" value="1"/>
</dbReference>
<evidence type="ECO:0000256" key="7">
    <source>
        <dbReference type="ARBA" id="ARBA00022741"/>
    </source>
</evidence>
<evidence type="ECO:0000256" key="11">
    <source>
        <dbReference type="ARBA" id="ARBA00023268"/>
    </source>
</evidence>
<dbReference type="STRING" id="947166.A0A1D1V3V5"/>
<dbReference type="GO" id="GO:0046872">
    <property type="term" value="F:metal ion binding"/>
    <property type="evidence" value="ECO:0007669"/>
    <property type="project" value="UniProtKB-KW"/>
</dbReference>
<keyword evidence="7" id="KW-0547">Nucleotide-binding</keyword>
<evidence type="ECO:0000313" key="13">
    <source>
        <dbReference type="EMBL" id="GAU96449.1"/>
    </source>
</evidence>
<dbReference type="InterPro" id="IPR001763">
    <property type="entry name" value="Rhodanese-like_dom"/>
</dbReference>
<evidence type="ECO:0000256" key="8">
    <source>
        <dbReference type="ARBA" id="ARBA00022833"/>
    </source>
</evidence>
<accession>A0A1D1V3V5</accession>
<gene>
    <name evidence="13" type="primary">RvY_07894</name>
    <name evidence="13" type="synonym">RvY_07894.1</name>
    <name evidence="13" type="ORF">RvY_07894-1</name>
</gene>
<dbReference type="InterPro" id="IPR045886">
    <property type="entry name" value="ThiF/MoeB/HesA"/>
</dbReference>
<comment type="caution">
    <text evidence="13">The sequence shown here is derived from an EMBL/GenBank/DDBJ whole genome shotgun (WGS) entry which is preliminary data.</text>
</comment>
<keyword evidence="6" id="KW-0479">Metal-binding</keyword>
<dbReference type="FunFam" id="3.40.250.10:FF:000014">
    <property type="entry name" value="Adenylyltransferase and sulfurtransferase MOCS3"/>
    <property type="match status" value="1"/>
</dbReference>
<evidence type="ECO:0000256" key="6">
    <source>
        <dbReference type="ARBA" id="ARBA00022723"/>
    </source>
</evidence>
<dbReference type="OrthoDB" id="10261062at2759"/>
<dbReference type="AlphaFoldDB" id="A0A1D1V3V5"/>
<evidence type="ECO:0000313" key="14">
    <source>
        <dbReference type="Proteomes" id="UP000186922"/>
    </source>
</evidence>
<feature type="domain" description="Rhodanese" evidence="12">
    <location>
        <begin position="312"/>
        <end position="421"/>
    </location>
</feature>
<protein>
    <recommendedName>
        <fullName evidence="12">Rhodanese domain-containing protein</fullName>
    </recommendedName>
</protein>
<dbReference type="PANTHER" id="PTHR10953:SF102">
    <property type="entry name" value="ADENYLYLTRANSFERASE AND SULFURTRANSFERASE MOCS3"/>
    <property type="match status" value="1"/>
</dbReference>
<evidence type="ECO:0000256" key="10">
    <source>
        <dbReference type="ARBA" id="ARBA00023150"/>
    </source>
</evidence>
<dbReference type="PROSITE" id="PS50206">
    <property type="entry name" value="RHODANESE_3"/>
    <property type="match status" value="1"/>
</dbReference>
<dbReference type="GO" id="GO:0005524">
    <property type="term" value="F:ATP binding"/>
    <property type="evidence" value="ECO:0007669"/>
    <property type="project" value="UniProtKB-KW"/>
</dbReference>
<dbReference type="CDD" id="cd00757">
    <property type="entry name" value="ThiF_MoeB_HesA_family"/>
    <property type="match status" value="1"/>
</dbReference>
<evidence type="ECO:0000256" key="2">
    <source>
        <dbReference type="ARBA" id="ARBA00009919"/>
    </source>
</evidence>
<keyword evidence="10" id="KW-0501">Molybdenum cofactor biosynthesis</keyword>
<evidence type="ECO:0000256" key="1">
    <source>
        <dbReference type="ARBA" id="ARBA00004514"/>
    </source>
</evidence>
<keyword evidence="8" id="KW-0862">Zinc</keyword>
<keyword evidence="14" id="KW-1185">Reference proteome</keyword>
<dbReference type="GO" id="GO:0032447">
    <property type="term" value="P:protein urmylation"/>
    <property type="evidence" value="ECO:0007669"/>
    <property type="project" value="TreeGrafter"/>
</dbReference>
<sequence>MEFERVEFGKTYTSPLTPEEVNHYSRQLVLPQFGVEGQIKLKNTSVLLVGAGGLGCSAAIHLAGSGVGQLTIVDHDRIEASNLHRQILYRSEDVGRYKAEVLVERCSRSNPLSRMAPVALCTALTTENCLELVRNHAVILDCTDNVYARYLLNDACVLRGRALVSASALKFDGQLTVYNHQGSVCRRCLFPDPMALQAQSCDDNGVMGPGTQYLCWCFVRHRCTHHAVPGIMGSLQAMEAIKLASGMAVSFAGVQLHYDSLSGSFYRFKLRPRNPDCPVCGDKPSIRTLDDSHLGTNTCWTRQELKAKLDLPGDSIFLVDVRSPVELQICGFSDSLNIPITSLQDPSMHAEVSSQIEARLTAQRTRSDPPMVVTVCRRGNDSQLAVHLLRKILKDEERELIVKDLHGGLYAWKKEMDPEFPQY</sequence>
<keyword evidence="5" id="KW-0819">tRNA processing</keyword>
<evidence type="ECO:0000256" key="4">
    <source>
        <dbReference type="ARBA" id="ARBA00022679"/>
    </source>
</evidence>
<proteinExistence type="inferred from homology"/>
<comment type="similarity">
    <text evidence="2">Belongs to the HesA/MoeB/ThiF family.</text>
</comment>
<evidence type="ECO:0000256" key="5">
    <source>
        <dbReference type="ARBA" id="ARBA00022694"/>
    </source>
</evidence>